<reference evidence="3 4" key="2">
    <citation type="submission" date="2024-05" db="EMBL/GenBank/DDBJ databases">
        <authorList>
            <person name="Chen Y."/>
            <person name="Shah S."/>
            <person name="Dougan E. K."/>
            <person name="Thang M."/>
            <person name="Chan C."/>
        </authorList>
    </citation>
    <scope>NUCLEOTIDE SEQUENCE [LARGE SCALE GENOMIC DNA]</scope>
</reference>
<evidence type="ECO:0000313" key="3">
    <source>
        <dbReference type="EMBL" id="CAL4787009.1"/>
    </source>
</evidence>
<protein>
    <submittedName>
        <fullName evidence="3">Ankyrin repeat protein L62</fullName>
    </submittedName>
</protein>
<proteinExistence type="predicted"/>
<dbReference type="EMBL" id="CAMXCT010002668">
    <property type="protein sequence ID" value="CAI3999697.1"/>
    <property type="molecule type" value="Genomic_DNA"/>
</dbReference>
<evidence type="ECO:0000313" key="4">
    <source>
        <dbReference type="Proteomes" id="UP001152797"/>
    </source>
</evidence>
<dbReference type="EMBL" id="CAMXCT020002668">
    <property type="protein sequence ID" value="CAL1153072.1"/>
    <property type="molecule type" value="Genomic_DNA"/>
</dbReference>
<reference evidence="2" key="1">
    <citation type="submission" date="2022-10" db="EMBL/GenBank/DDBJ databases">
        <authorList>
            <person name="Chen Y."/>
            <person name="Dougan E. K."/>
            <person name="Chan C."/>
            <person name="Rhodes N."/>
            <person name="Thang M."/>
        </authorList>
    </citation>
    <scope>NUCLEOTIDE SEQUENCE</scope>
</reference>
<evidence type="ECO:0000313" key="2">
    <source>
        <dbReference type="EMBL" id="CAI3999697.1"/>
    </source>
</evidence>
<sequence length="563" mass="60627">MNNAQQLVLLSATRDRWKPVKVMMDYGCDVSGSSGESAVLLAASRGNWNEVIRFLERGVAIDSPAAIWAFGQAAKTNRPDILEKLIQMGLSMDSWGSTKAFLDAAAGGHVDVLRSLVSHGALLTSWVAQEALLAATKKEHGEVMRYLVESRVDVTGELGDVLLETAAPGILRRNSKAARNDVYLLQILLNQGADFVWSGENALAAAGRCKSWEALHFMVLAQVTLETWAAQVAFLGALDGNHLPSLRVLENAGFNFRSERSDITIENANVTDPYVQQFLADARARRLEKNLSQVSQVLVSHAETAFAAARRGSQLVAEALRKHMELLEEQTFLVARALAEHVTDVATSGDVVASALAQHLLCPINETEQEVATALAQHMLAEGECDGVLPPGRTPSSCALAGTSWDEVAAVLVLGTSIAPEIPVRKTLATHDLPPEVADQADPRVVQRVVGTCTVRAGPVQAIARFFHAMEQRSATPSEGPQGPQPPPERPRGASGAEFLLVSRALAEHVLSHAGDGSTDAALASHVVSLYDDQMEVARVSRRMNDMWCPMGRQCGAQYIVHI</sequence>
<dbReference type="Proteomes" id="UP001152797">
    <property type="component" value="Unassembled WGS sequence"/>
</dbReference>
<dbReference type="AlphaFoldDB" id="A0A9P1G745"/>
<evidence type="ECO:0000256" key="1">
    <source>
        <dbReference type="SAM" id="MobiDB-lite"/>
    </source>
</evidence>
<dbReference type="OrthoDB" id="4772757at2759"/>
<dbReference type="SUPFAM" id="SSF48403">
    <property type="entry name" value="Ankyrin repeat"/>
    <property type="match status" value="1"/>
</dbReference>
<gene>
    <name evidence="2" type="ORF">C1SCF055_LOCUS25874</name>
</gene>
<dbReference type="InterPro" id="IPR036770">
    <property type="entry name" value="Ankyrin_rpt-contain_sf"/>
</dbReference>
<accession>A0A9P1G745</accession>
<organism evidence="2">
    <name type="scientific">Cladocopium goreaui</name>
    <dbReference type="NCBI Taxonomy" id="2562237"/>
    <lineage>
        <taxon>Eukaryota</taxon>
        <taxon>Sar</taxon>
        <taxon>Alveolata</taxon>
        <taxon>Dinophyceae</taxon>
        <taxon>Suessiales</taxon>
        <taxon>Symbiodiniaceae</taxon>
        <taxon>Cladocopium</taxon>
    </lineage>
</organism>
<comment type="caution">
    <text evidence="2">The sequence shown here is derived from an EMBL/GenBank/DDBJ whole genome shotgun (WGS) entry which is preliminary data.</text>
</comment>
<feature type="region of interest" description="Disordered" evidence="1">
    <location>
        <begin position="472"/>
        <end position="494"/>
    </location>
</feature>
<dbReference type="EMBL" id="CAMXCT030002668">
    <property type="protein sequence ID" value="CAL4787009.1"/>
    <property type="molecule type" value="Genomic_DNA"/>
</dbReference>
<dbReference type="Gene3D" id="1.25.40.20">
    <property type="entry name" value="Ankyrin repeat-containing domain"/>
    <property type="match status" value="1"/>
</dbReference>
<keyword evidence="4" id="KW-1185">Reference proteome</keyword>
<name>A0A9P1G745_9DINO</name>